<reference evidence="1 2" key="1">
    <citation type="submission" date="2018-06" db="EMBL/GenBank/DDBJ databases">
        <title>Genomic insight into two independent archaeal endosymbiosis events.</title>
        <authorList>
            <person name="Lind A.E."/>
            <person name="Lewis W.H."/>
            <person name="Spang A."/>
            <person name="Guy L."/>
            <person name="Embley M.T."/>
            <person name="Ettema T.J.G."/>
        </authorList>
    </citation>
    <scope>NUCLEOTIDE SEQUENCE [LARGE SCALE GENOMIC DNA]</scope>
    <source>
        <strain evidence="1">NOE</strain>
    </source>
</reference>
<dbReference type="AlphaFoldDB" id="A0A366MDV3"/>
<evidence type="ECO:0000313" key="2">
    <source>
        <dbReference type="Proteomes" id="UP000253099"/>
    </source>
</evidence>
<protein>
    <submittedName>
        <fullName evidence="1">Uncharacterized protein</fullName>
    </submittedName>
</protein>
<gene>
    <name evidence="1" type="ORF">ALNOE001_02930</name>
</gene>
<dbReference type="EMBL" id="NIZT01000005">
    <property type="protein sequence ID" value="RBQ24365.1"/>
    <property type="molecule type" value="Genomic_DNA"/>
</dbReference>
<proteinExistence type="predicted"/>
<organism evidence="1 2">
    <name type="scientific">Candidatus Methanobinarius endosymbioticus</name>
    <dbReference type="NCBI Taxonomy" id="2006182"/>
    <lineage>
        <taxon>Archaea</taxon>
        <taxon>Methanobacteriati</taxon>
        <taxon>Methanobacteriota</taxon>
        <taxon>Methanomada group</taxon>
        <taxon>Methanobacteria</taxon>
        <taxon>Methanobacteriales</taxon>
        <taxon>Methanobacteriaceae</taxon>
        <taxon>Candidatus Methanobinarius</taxon>
    </lineage>
</organism>
<comment type="caution">
    <text evidence="1">The sequence shown here is derived from an EMBL/GenBank/DDBJ whole genome shotgun (WGS) entry which is preliminary data.</text>
</comment>
<dbReference type="Proteomes" id="UP000253099">
    <property type="component" value="Unassembled WGS sequence"/>
</dbReference>
<sequence>MLQRGSMIVSRNIMNGNTAALGGNMIFNNGQMGVLNLTYINNSTIASKVVTI</sequence>
<keyword evidence="2" id="KW-1185">Reference proteome</keyword>
<name>A0A366MDV3_9EURY</name>
<evidence type="ECO:0000313" key="1">
    <source>
        <dbReference type="EMBL" id="RBQ24365.1"/>
    </source>
</evidence>
<accession>A0A366MDV3</accession>